<proteinExistence type="predicted"/>
<organism evidence="2 3">
    <name type="scientific">Eumeta variegata</name>
    <name type="common">Bagworm moth</name>
    <name type="synonym">Eumeta japonica</name>
    <dbReference type="NCBI Taxonomy" id="151549"/>
    <lineage>
        <taxon>Eukaryota</taxon>
        <taxon>Metazoa</taxon>
        <taxon>Ecdysozoa</taxon>
        <taxon>Arthropoda</taxon>
        <taxon>Hexapoda</taxon>
        <taxon>Insecta</taxon>
        <taxon>Pterygota</taxon>
        <taxon>Neoptera</taxon>
        <taxon>Endopterygota</taxon>
        <taxon>Lepidoptera</taxon>
        <taxon>Glossata</taxon>
        <taxon>Ditrysia</taxon>
        <taxon>Tineoidea</taxon>
        <taxon>Psychidae</taxon>
        <taxon>Oiketicinae</taxon>
        <taxon>Eumeta</taxon>
    </lineage>
</organism>
<evidence type="ECO:0000313" key="3">
    <source>
        <dbReference type="Proteomes" id="UP000299102"/>
    </source>
</evidence>
<keyword evidence="3" id="KW-1185">Reference proteome</keyword>
<accession>A0A4C1V9B8</accession>
<dbReference type="AlphaFoldDB" id="A0A4C1V9B8"/>
<gene>
    <name evidence="2" type="ORF">EVAR_85264_1</name>
</gene>
<evidence type="ECO:0000256" key="1">
    <source>
        <dbReference type="SAM" id="SignalP"/>
    </source>
</evidence>
<evidence type="ECO:0000313" key="2">
    <source>
        <dbReference type="EMBL" id="GBP34544.1"/>
    </source>
</evidence>
<feature type="signal peptide" evidence="1">
    <location>
        <begin position="1"/>
        <end position="24"/>
    </location>
</feature>
<name>A0A4C1V9B8_EUMVA</name>
<keyword evidence="1" id="KW-0732">Signal</keyword>
<protein>
    <submittedName>
        <fullName evidence="2">Uncharacterized protein</fullName>
    </submittedName>
</protein>
<feature type="chain" id="PRO_5020032945" evidence="1">
    <location>
        <begin position="25"/>
        <end position="154"/>
    </location>
</feature>
<dbReference type="EMBL" id="BGZK01000290">
    <property type="protein sequence ID" value="GBP34544.1"/>
    <property type="molecule type" value="Genomic_DNA"/>
</dbReference>
<reference evidence="2 3" key="1">
    <citation type="journal article" date="2019" name="Commun. Biol.">
        <title>The bagworm genome reveals a unique fibroin gene that provides high tensile strength.</title>
        <authorList>
            <person name="Kono N."/>
            <person name="Nakamura H."/>
            <person name="Ohtoshi R."/>
            <person name="Tomita M."/>
            <person name="Numata K."/>
            <person name="Arakawa K."/>
        </authorList>
    </citation>
    <scope>NUCLEOTIDE SEQUENCE [LARGE SCALE GENOMIC DNA]</scope>
</reference>
<comment type="caution">
    <text evidence="2">The sequence shown here is derived from an EMBL/GenBank/DDBJ whole genome shotgun (WGS) entry which is preliminary data.</text>
</comment>
<dbReference type="Proteomes" id="UP000299102">
    <property type="component" value="Unassembled WGS sequence"/>
</dbReference>
<sequence>MCKFNAPRPFLLLLHLPILRHCDAFVTNFTAAKLRFNFNPGTTSDGDVGRALDSDPGSILDSTGGPVFYSDPAGDRACEPQKEGGHRRSWTLAIPVGLPVRYWYVAFLPTISFGECSSPPKFSLAGRNATEEAITSRLPCVVISPLEPAHFRAA</sequence>